<evidence type="ECO:0000313" key="4">
    <source>
        <dbReference type="Proteomes" id="UP000515838"/>
    </source>
</evidence>
<evidence type="ECO:0000313" key="3">
    <source>
        <dbReference type="EMBL" id="QNN76268.1"/>
    </source>
</evidence>
<gene>
    <name evidence="3" type="ORF">IAE60_09800</name>
</gene>
<proteinExistence type="predicted"/>
<dbReference type="AlphaFoldDB" id="A0A7G9T843"/>
<keyword evidence="1" id="KW-1133">Transmembrane helix</keyword>
<evidence type="ECO:0000259" key="2">
    <source>
        <dbReference type="Pfam" id="PF10882"/>
    </source>
</evidence>
<feature type="domain" description="Bacterial Pleckstrin homology" evidence="2">
    <location>
        <begin position="70"/>
        <end position="173"/>
    </location>
</feature>
<keyword evidence="1" id="KW-0812">Transmembrane</keyword>
<accession>A0A7G9T843</accession>
<feature type="transmembrane region" description="Helical" evidence="1">
    <location>
        <begin position="45"/>
        <end position="65"/>
    </location>
</feature>
<name>A0A7G9T843_PSEMX</name>
<dbReference type="EMBL" id="CP060731">
    <property type="protein sequence ID" value="QNN76268.1"/>
    <property type="molecule type" value="Genomic_DNA"/>
</dbReference>
<dbReference type="Proteomes" id="UP000515838">
    <property type="component" value="Chromosome"/>
</dbReference>
<feature type="transmembrane region" description="Helical" evidence="1">
    <location>
        <begin position="20"/>
        <end position="39"/>
    </location>
</feature>
<organism evidence="3 4">
    <name type="scientific">Pseudoxanthomonas mexicana</name>
    <dbReference type="NCBI Taxonomy" id="128785"/>
    <lineage>
        <taxon>Bacteria</taxon>
        <taxon>Pseudomonadati</taxon>
        <taxon>Pseudomonadota</taxon>
        <taxon>Gammaproteobacteria</taxon>
        <taxon>Lysobacterales</taxon>
        <taxon>Lysobacteraceae</taxon>
        <taxon>Pseudoxanthomonas</taxon>
    </lineage>
</organism>
<dbReference type="Pfam" id="PF10882">
    <property type="entry name" value="bPH_5"/>
    <property type="match status" value="1"/>
</dbReference>
<dbReference type="RefSeq" id="WP_187572107.1">
    <property type="nucleotide sequence ID" value="NZ_CP060731.1"/>
</dbReference>
<dbReference type="GeneID" id="81471262"/>
<dbReference type="InterPro" id="IPR027783">
    <property type="entry name" value="Bacterial_PH-related"/>
</dbReference>
<reference evidence="3 4" key="1">
    <citation type="submission" date="2020-08" db="EMBL/GenBank/DDBJ databases">
        <title>Streptomycin Non-resistant strain, P. mexicana.</title>
        <authorList>
            <person name="Ganesh-Kumar S."/>
            <person name="Zhe T."/>
            <person name="Yu Z."/>
            <person name="Min Y."/>
        </authorList>
    </citation>
    <scope>NUCLEOTIDE SEQUENCE [LARGE SCALE GENOMIC DNA]</scope>
    <source>
        <strain evidence="3 4">GTZY2</strain>
    </source>
</reference>
<protein>
    <recommendedName>
        <fullName evidence="2">Bacterial Pleckstrin homology domain-containing protein</fullName>
    </recommendedName>
</protein>
<keyword evidence="1" id="KW-0472">Membrane</keyword>
<evidence type="ECO:0000256" key="1">
    <source>
        <dbReference type="SAM" id="Phobius"/>
    </source>
</evidence>
<sequence length="181" mass="19934">MQQPQDIPVAPVPTHANGWLWLPLVLAIGAAAAAMTLESDTPPPLAAWLTLPFVLLVGGVLAMAMRRRAIVLDNRELQVRATFYTKRFAIEAIDLDKARVVSLEEHTELSPTLKTNGFSLPGFKAGHFRLRNLGKAFCLVTDRTRVLALPLRDGSLVLVSPERPAELLARLRELAAPMTRR</sequence>